<dbReference type="EMBL" id="JBFCZG010000011">
    <property type="protein sequence ID" value="KAL3417139.1"/>
    <property type="molecule type" value="Genomic_DNA"/>
</dbReference>
<comment type="caution">
    <text evidence="2">The sequence shown here is derived from an EMBL/GenBank/DDBJ whole genome shotgun (WGS) entry which is preliminary data.</text>
</comment>
<dbReference type="PANTHER" id="PTHR36091:SF2">
    <property type="entry name" value="AMINOGLYCOSIDE PHOSPHOTRANSFERASE DOMAIN-CONTAINING PROTEIN"/>
    <property type="match status" value="1"/>
</dbReference>
<gene>
    <name evidence="2" type="ORF">PVAG01_11139</name>
</gene>
<sequence length="600" mass="68558">MSTIALWRARESSSIILSLNTQHRFNFLGIRRASYHFVSIPRAAFSNCISRSITRECVRRAQKQFRHRISTKCNSPDDHFFRYTSGRWIWNEEQQLRNRFRRFNVPELQRVAAASVGAQECISMVKMAEGSFNKVFRLVMDNDRVVIARIPNPNAGPPYYTTASEVATMDFARNILEIPVPEVYAWSASADNSVGAEYIIMDEAAGEPAATSLDTMELEDKVAIAKELISIEKRLLSISFSCYGSLYYKESSVKGAMTAEVVGDVSTEIKDRIAKRFVIGPTVERDFWSKERSYMDIDRGAWNNPRDYISAIAHREIAWIKRYAVPTGSDDPLAPSAAQNSPTEHVSLLERYLKATPYLLPTDPDLLTSNLWHKDLHSGNIFLEGNRITSIIDWQNAWAGPLVTQARHPHIIDYQGEVMLKFPESYKSLTDEEKIPIRRQVASSIILHLYENMTARENPRLSKVFRLEHGRTRGEVISFASDSWDDDIIPFRESLIRIERYWKEMGFGLPCPIHFTADELRSHSADAEGWNEVQEFWDSVAGLVDRSGWTPCDRYEDALALFGRLRETGLKVMIGQEREAFEAQTRWADQAANANPEGHR</sequence>
<dbReference type="InterPro" id="IPR002575">
    <property type="entry name" value="Aminoglycoside_PTrfase"/>
</dbReference>
<evidence type="ECO:0000313" key="3">
    <source>
        <dbReference type="Proteomes" id="UP001629113"/>
    </source>
</evidence>
<accession>A0ABR4P1G3</accession>
<reference evidence="2 3" key="1">
    <citation type="submission" date="2024-06" db="EMBL/GenBank/DDBJ databases">
        <title>Complete genome of Phlyctema vagabunda strain 19-DSS-EL-015.</title>
        <authorList>
            <person name="Fiorenzani C."/>
        </authorList>
    </citation>
    <scope>NUCLEOTIDE SEQUENCE [LARGE SCALE GENOMIC DNA]</scope>
    <source>
        <strain evidence="2 3">19-DSS-EL-015</strain>
    </source>
</reference>
<evidence type="ECO:0000313" key="2">
    <source>
        <dbReference type="EMBL" id="KAL3417139.1"/>
    </source>
</evidence>
<dbReference type="InterPro" id="IPR051035">
    <property type="entry name" value="Mito_inheritance_9"/>
</dbReference>
<dbReference type="Gene3D" id="3.90.1200.10">
    <property type="match status" value="1"/>
</dbReference>
<feature type="domain" description="Aminoglycoside phosphotransferase" evidence="1">
    <location>
        <begin position="129"/>
        <end position="402"/>
    </location>
</feature>
<dbReference type="Pfam" id="PF01636">
    <property type="entry name" value="APH"/>
    <property type="match status" value="1"/>
</dbReference>
<evidence type="ECO:0000259" key="1">
    <source>
        <dbReference type="Pfam" id="PF01636"/>
    </source>
</evidence>
<keyword evidence="3" id="KW-1185">Reference proteome</keyword>
<dbReference type="InterPro" id="IPR011009">
    <property type="entry name" value="Kinase-like_dom_sf"/>
</dbReference>
<name>A0ABR4P1G3_9HELO</name>
<dbReference type="Proteomes" id="UP001629113">
    <property type="component" value="Unassembled WGS sequence"/>
</dbReference>
<dbReference type="SUPFAM" id="SSF56112">
    <property type="entry name" value="Protein kinase-like (PK-like)"/>
    <property type="match status" value="1"/>
</dbReference>
<dbReference type="PANTHER" id="PTHR36091">
    <property type="entry name" value="ALTERED INHERITANCE OF MITOCHONDRIA PROTEIN 9, MITOCHONDRIAL"/>
    <property type="match status" value="1"/>
</dbReference>
<proteinExistence type="predicted"/>
<organism evidence="2 3">
    <name type="scientific">Phlyctema vagabunda</name>
    <dbReference type="NCBI Taxonomy" id="108571"/>
    <lineage>
        <taxon>Eukaryota</taxon>
        <taxon>Fungi</taxon>
        <taxon>Dikarya</taxon>
        <taxon>Ascomycota</taxon>
        <taxon>Pezizomycotina</taxon>
        <taxon>Leotiomycetes</taxon>
        <taxon>Helotiales</taxon>
        <taxon>Dermateaceae</taxon>
        <taxon>Phlyctema</taxon>
    </lineage>
</organism>
<protein>
    <recommendedName>
        <fullName evidence="1">Aminoglycoside phosphotransferase domain-containing protein</fullName>
    </recommendedName>
</protein>